<dbReference type="Proteomes" id="UP000198553">
    <property type="component" value="Unassembled WGS sequence"/>
</dbReference>
<dbReference type="OrthoDB" id="2939938at2"/>
<dbReference type="Pfam" id="PF20613">
    <property type="entry name" value="HipA_2"/>
    <property type="match status" value="1"/>
</dbReference>
<proteinExistence type="predicted"/>
<protein>
    <recommendedName>
        <fullName evidence="1">HipA-like kinase domain-containing protein</fullName>
    </recommendedName>
</protein>
<organism evidence="2 3">
    <name type="scientific">Mesobacillus persicus</name>
    <dbReference type="NCBI Taxonomy" id="930146"/>
    <lineage>
        <taxon>Bacteria</taxon>
        <taxon>Bacillati</taxon>
        <taxon>Bacillota</taxon>
        <taxon>Bacilli</taxon>
        <taxon>Bacillales</taxon>
        <taxon>Bacillaceae</taxon>
        <taxon>Mesobacillus</taxon>
    </lineage>
</organism>
<dbReference type="RefSeq" id="WP_090742655.1">
    <property type="nucleotide sequence ID" value="NZ_FOBW01000003.1"/>
</dbReference>
<keyword evidence="3" id="KW-1185">Reference proteome</keyword>
<gene>
    <name evidence="2" type="ORF">SAMN05192533_103337</name>
</gene>
<dbReference type="EMBL" id="FOBW01000003">
    <property type="protein sequence ID" value="SEM55351.1"/>
    <property type="molecule type" value="Genomic_DNA"/>
</dbReference>
<sequence length="272" mass="32053">MIKPVRYHKKLEGKSNAHLITFDDGNDYVVKFYQPGCEKTLPNEWIGYCLARYLQLPVPFGRIVEIPEDFLETCPQENRETEHKTERGERREIPYQFASRYVPDCVDGHEVAEISKLTNSAMLARIILFDYWLWNRDRTRKNMLFEKENDGVFALWAIDQAEILGGFNWEQDDLESLPSGLIKSTAHKMMTSFIDSEEDFYEQLEVIQTMPILLMEEIVALIPEEWGVTKAERKSIVTTLLHRRHKVLPKQMRRFIHKIYRPLKEEKGSVKD</sequence>
<evidence type="ECO:0000259" key="1">
    <source>
        <dbReference type="Pfam" id="PF20613"/>
    </source>
</evidence>
<evidence type="ECO:0000313" key="2">
    <source>
        <dbReference type="EMBL" id="SEM55351.1"/>
    </source>
</evidence>
<dbReference type="STRING" id="930146.SAMN05192533_103337"/>
<feature type="domain" description="HipA-like kinase" evidence="1">
    <location>
        <begin position="10"/>
        <end position="249"/>
    </location>
</feature>
<dbReference type="InterPro" id="IPR046748">
    <property type="entry name" value="HipA_2"/>
</dbReference>
<name>A0A1H7ZAV6_9BACI</name>
<reference evidence="3" key="1">
    <citation type="submission" date="2016-10" db="EMBL/GenBank/DDBJ databases">
        <authorList>
            <person name="Varghese N."/>
            <person name="Submissions S."/>
        </authorList>
    </citation>
    <scope>NUCLEOTIDE SEQUENCE [LARGE SCALE GENOMIC DNA]</scope>
    <source>
        <strain evidence="3">B48,IBRC-M 10115,DSM 25386,CECT 8001</strain>
    </source>
</reference>
<dbReference type="AlphaFoldDB" id="A0A1H7ZAV6"/>
<accession>A0A1H7ZAV6</accession>
<evidence type="ECO:0000313" key="3">
    <source>
        <dbReference type="Proteomes" id="UP000198553"/>
    </source>
</evidence>